<evidence type="ECO:0000313" key="1">
    <source>
        <dbReference type="EMBL" id="PTQ48558.1"/>
    </source>
</evidence>
<keyword evidence="2" id="KW-1185">Reference proteome</keyword>
<dbReference type="Proteomes" id="UP000244005">
    <property type="component" value="Unassembled WGS sequence"/>
</dbReference>
<protein>
    <submittedName>
        <fullName evidence="1">Uncharacterized protein</fullName>
    </submittedName>
</protein>
<proteinExistence type="predicted"/>
<dbReference type="AlphaFoldDB" id="A0A2R6XR25"/>
<organism evidence="1 2">
    <name type="scientific">Marchantia polymorpha</name>
    <name type="common">Common liverwort</name>
    <name type="synonym">Marchantia aquatica</name>
    <dbReference type="NCBI Taxonomy" id="3197"/>
    <lineage>
        <taxon>Eukaryota</taxon>
        <taxon>Viridiplantae</taxon>
        <taxon>Streptophyta</taxon>
        <taxon>Embryophyta</taxon>
        <taxon>Marchantiophyta</taxon>
        <taxon>Marchantiopsida</taxon>
        <taxon>Marchantiidae</taxon>
        <taxon>Marchantiales</taxon>
        <taxon>Marchantiaceae</taxon>
        <taxon>Marchantia</taxon>
    </lineage>
</organism>
<gene>
    <name evidence="1" type="ORF">MARPO_0005s0189</name>
</gene>
<dbReference type="Gramene" id="Mp1g04180.1">
    <property type="protein sequence ID" value="Mp1g04180.1.cds1"/>
    <property type="gene ID" value="Mp1g04180"/>
</dbReference>
<evidence type="ECO:0000313" key="2">
    <source>
        <dbReference type="Proteomes" id="UP000244005"/>
    </source>
</evidence>
<reference evidence="2" key="1">
    <citation type="journal article" date="2017" name="Cell">
        <title>Insights into land plant evolution garnered from the Marchantia polymorpha genome.</title>
        <authorList>
            <person name="Bowman J.L."/>
            <person name="Kohchi T."/>
            <person name="Yamato K.T."/>
            <person name="Jenkins J."/>
            <person name="Shu S."/>
            <person name="Ishizaki K."/>
            <person name="Yamaoka S."/>
            <person name="Nishihama R."/>
            <person name="Nakamura Y."/>
            <person name="Berger F."/>
            <person name="Adam C."/>
            <person name="Aki S.S."/>
            <person name="Althoff F."/>
            <person name="Araki T."/>
            <person name="Arteaga-Vazquez M.A."/>
            <person name="Balasubrmanian S."/>
            <person name="Barry K."/>
            <person name="Bauer D."/>
            <person name="Boehm C.R."/>
            <person name="Briginshaw L."/>
            <person name="Caballero-Perez J."/>
            <person name="Catarino B."/>
            <person name="Chen F."/>
            <person name="Chiyoda S."/>
            <person name="Chovatia M."/>
            <person name="Davies K.M."/>
            <person name="Delmans M."/>
            <person name="Demura T."/>
            <person name="Dierschke T."/>
            <person name="Dolan L."/>
            <person name="Dorantes-Acosta A.E."/>
            <person name="Eklund D.M."/>
            <person name="Florent S.N."/>
            <person name="Flores-Sandoval E."/>
            <person name="Fujiyama A."/>
            <person name="Fukuzawa H."/>
            <person name="Galik B."/>
            <person name="Grimanelli D."/>
            <person name="Grimwood J."/>
            <person name="Grossniklaus U."/>
            <person name="Hamada T."/>
            <person name="Haseloff J."/>
            <person name="Hetherington A.J."/>
            <person name="Higo A."/>
            <person name="Hirakawa Y."/>
            <person name="Hundley H.N."/>
            <person name="Ikeda Y."/>
            <person name="Inoue K."/>
            <person name="Inoue S.I."/>
            <person name="Ishida S."/>
            <person name="Jia Q."/>
            <person name="Kakita M."/>
            <person name="Kanazawa T."/>
            <person name="Kawai Y."/>
            <person name="Kawashima T."/>
            <person name="Kennedy M."/>
            <person name="Kinose K."/>
            <person name="Kinoshita T."/>
            <person name="Kohara Y."/>
            <person name="Koide E."/>
            <person name="Komatsu K."/>
            <person name="Kopischke S."/>
            <person name="Kubo M."/>
            <person name="Kyozuka J."/>
            <person name="Lagercrantz U."/>
            <person name="Lin S.S."/>
            <person name="Lindquist E."/>
            <person name="Lipzen A.M."/>
            <person name="Lu C.W."/>
            <person name="De Luna E."/>
            <person name="Martienssen R.A."/>
            <person name="Minamino N."/>
            <person name="Mizutani M."/>
            <person name="Mizutani M."/>
            <person name="Mochizuki N."/>
            <person name="Monte I."/>
            <person name="Mosher R."/>
            <person name="Nagasaki H."/>
            <person name="Nakagami H."/>
            <person name="Naramoto S."/>
            <person name="Nishitani K."/>
            <person name="Ohtani M."/>
            <person name="Okamoto T."/>
            <person name="Okumura M."/>
            <person name="Phillips J."/>
            <person name="Pollak B."/>
            <person name="Reinders A."/>
            <person name="Rovekamp M."/>
            <person name="Sano R."/>
            <person name="Sawa S."/>
            <person name="Schmid M.W."/>
            <person name="Shirakawa M."/>
            <person name="Solano R."/>
            <person name="Spunde A."/>
            <person name="Suetsugu N."/>
            <person name="Sugano S."/>
            <person name="Sugiyama A."/>
            <person name="Sun R."/>
            <person name="Suzuki Y."/>
            <person name="Takenaka M."/>
            <person name="Takezawa D."/>
            <person name="Tomogane H."/>
            <person name="Tsuzuki M."/>
            <person name="Ueda T."/>
            <person name="Umeda M."/>
            <person name="Ward J.M."/>
            <person name="Watanabe Y."/>
            <person name="Yazaki K."/>
            <person name="Yokoyama R."/>
            <person name="Yoshitake Y."/>
            <person name="Yotsui I."/>
            <person name="Zachgo S."/>
            <person name="Schmutz J."/>
        </authorList>
    </citation>
    <scope>NUCLEOTIDE SEQUENCE [LARGE SCALE GENOMIC DNA]</scope>
    <source>
        <strain evidence="2">Tak-1</strain>
    </source>
</reference>
<dbReference type="EMBL" id="KZ772677">
    <property type="protein sequence ID" value="PTQ48558.1"/>
    <property type="molecule type" value="Genomic_DNA"/>
</dbReference>
<name>A0A2R6XR25_MARPO</name>
<accession>A0A2R6XR25</accession>
<sequence>MIVRTLCTRRMHILGDDSLIFRGFGAVSTRTHLQLLQHLHPLHCPASSHQVNNHITHQDLPLGRSILRDPTLYLTSLE</sequence>